<keyword evidence="7" id="KW-1185">Reference proteome</keyword>
<dbReference type="Pfam" id="PF00743">
    <property type="entry name" value="FMO-like"/>
    <property type="match status" value="1"/>
</dbReference>
<proteinExistence type="inferred from homology"/>
<evidence type="ECO:0000313" key="7">
    <source>
        <dbReference type="Proteomes" id="UP000823521"/>
    </source>
</evidence>
<accession>A0ABS3W0J7</accession>
<dbReference type="PRINTS" id="PR00419">
    <property type="entry name" value="ADXRDTASE"/>
</dbReference>
<dbReference type="PANTHER" id="PTHR42877:SF4">
    <property type="entry name" value="FAD_NAD(P)-BINDING DOMAIN-CONTAINING PROTEIN-RELATED"/>
    <property type="match status" value="1"/>
</dbReference>
<comment type="similarity">
    <text evidence="1">Belongs to the FAD-binding monooxygenase family.</text>
</comment>
<sequence length="516" mass="56568">MVSDGRRRVRIAVIGAGFGGIGTAIRLRQHGEHDFVVFDRGDEVGGTWRDNSYPGCACDVPSHMYSLSFAPNPDWTRSFSAQPEIWAYLRRCVDSFGVRPHLRLGHEVLAARWDSGSTSWLIDTSHGGYRAEVLVAAGGPLSEPAVPALPGLADFTGEVFHSARWRHDLDLTGRTVAVVGTGASAVQFVPEIAPVVGRLHLFQRTAPWVMPRADRPISAGERRLFQRVPAARRLARAGVYWGREVAATAFLRPALMRAAEQVARRHLRRSVTDPVLRRRLTPGYRMGCKRVLLSNDYYPALTRDNVEVVAGGVERVTPDGVVATDGTVRRVDTIIFGTGFHVTDVPIAGRITGRHGRTLAETWSGSMRAYQGTGVTGFPNLFLLLGPNTGLGHTSVVFMIECQITYLLGMLRHLGRSGIRAIEPTPQAQDAFAARVDRRMAGTVWSRGGCRSWYLDATGRNSTLWPGYTWSYWLRTRRFDPEAYRPVPGPEPLPVSGAGIGAGAGRPEATTSSEEH</sequence>
<organism evidence="6 7">
    <name type="scientific">Micromonospora echinofusca</name>
    <dbReference type="NCBI Taxonomy" id="47858"/>
    <lineage>
        <taxon>Bacteria</taxon>
        <taxon>Bacillati</taxon>
        <taxon>Actinomycetota</taxon>
        <taxon>Actinomycetes</taxon>
        <taxon>Micromonosporales</taxon>
        <taxon>Micromonosporaceae</taxon>
        <taxon>Micromonospora</taxon>
    </lineage>
</organism>
<evidence type="ECO:0000256" key="2">
    <source>
        <dbReference type="ARBA" id="ARBA00022630"/>
    </source>
</evidence>
<evidence type="ECO:0000256" key="4">
    <source>
        <dbReference type="ARBA" id="ARBA00023002"/>
    </source>
</evidence>
<dbReference type="InterPro" id="IPR051209">
    <property type="entry name" value="FAD-bind_Monooxygenase_sf"/>
</dbReference>
<dbReference type="Proteomes" id="UP000823521">
    <property type="component" value="Unassembled WGS sequence"/>
</dbReference>
<feature type="region of interest" description="Disordered" evidence="5">
    <location>
        <begin position="485"/>
        <end position="516"/>
    </location>
</feature>
<evidence type="ECO:0000313" key="6">
    <source>
        <dbReference type="EMBL" id="MBO4210312.1"/>
    </source>
</evidence>
<dbReference type="EMBL" id="WVUH01000453">
    <property type="protein sequence ID" value="MBO4210312.1"/>
    <property type="molecule type" value="Genomic_DNA"/>
</dbReference>
<evidence type="ECO:0000256" key="3">
    <source>
        <dbReference type="ARBA" id="ARBA00022827"/>
    </source>
</evidence>
<reference evidence="6 7" key="1">
    <citation type="submission" date="2019-12" db="EMBL/GenBank/DDBJ databases">
        <title>Whole genome sequencing of endophytic Actinobacterium Micromonospora sp. MPMI6T.</title>
        <authorList>
            <person name="Evv R."/>
            <person name="Podile A.R."/>
        </authorList>
    </citation>
    <scope>NUCLEOTIDE SEQUENCE [LARGE SCALE GENOMIC DNA]</scope>
    <source>
        <strain evidence="6 7">MPMI6</strain>
    </source>
</reference>
<dbReference type="SUPFAM" id="SSF51905">
    <property type="entry name" value="FAD/NAD(P)-binding domain"/>
    <property type="match status" value="1"/>
</dbReference>
<keyword evidence="2" id="KW-0285">Flavoprotein</keyword>
<evidence type="ECO:0000256" key="1">
    <source>
        <dbReference type="ARBA" id="ARBA00010139"/>
    </source>
</evidence>
<dbReference type="RefSeq" id="WP_208817406.1">
    <property type="nucleotide sequence ID" value="NZ_WVUH01000453.1"/>
</dbReference>
<evidence type="ECO:0000256" key="5">
    <source>
        <dbReference type="SAM" id="MobiDB-lite"/>
    </source>
</evidence>
<keyword evidence="4" id="KW-0560">Oxidoreductase</keyword>
<protein>
    <submittedName>
        <fullName evidence="6">NAD(P)-binding domain-containing protein</fullName>
    </submittedName>
</protein>
<dbReference type="PANTHER" id="PTHR42877">
    <property type="entry name" value="L-ORNITHINE N(5)-MONOOXYGENASE-RELATED"/>
    <property type="match status" value="1"/>
</dbReference>
<comment type="caution">
    <text evidence="6">The sequence shown here is derived from an EMBL/GenBank/DDBJ whole genome shotgun (WGS) entry which is preliminary data.</text>
</comment>
<dbReference type="InterPro" id="IPR036188">
    <property type="entry name" value="FAD/NAD-bd_sf"/>
</dbReference>
<dbReference type="InterPro" id="IPR020946">
    <property type="entry name" value="Flavin_mOase-like"/>
</dbReference>
<dbReference type="Gene3D" id="3.50.50.60">
    <property type="entry name" value="FAD/NAD(P)-binding domain"/>
    <property type="match status" value="2"/>
</dbReference>
<gene>
    <name evidence="6" type="ORF">GSF22_30605</name>
</gene>
<name>A0ABS3W0J7_MICEH</name>
<keyword evidence="3" id="KW-0274">FAD</keyword>